<reference evidence="4 5" key="1">
    <citation type="submission" date="2019-06" db="EMBL/GenBank/DDBJ databases">
        <title>Sequencing the genomes of 1000 actinobacteria strains.</title>
        <authorList>
            <person name="Klenk H.-P."/>
        </authorList>
    </citation>
    <scope>NUCLEOTIDE SEQUENCE [LARGE SCALE GENOMIC DNA]</scope>
    <source>
        <strain evidence="4 5">DSM 12335</strain>
    </source>
</reference>
<dbReference type="InterPro" id="IPR016181">
    <property type="entry name" value="Acyl_CoA_acyltransferase"/>
</dbReference>
<keyword evidence="4" id="KW-0687">Ribonucleoprotein</keyword>
<dbReference type="GO" id="GO:0016747">
    <property type="term" value="F:acyltransferase activity, transferring groups other than amino-acyl groups"/>
    <property type="evidence" value="ECO:0007669"/>
    <property type="project" value="InterPro"/>
</dbReference>
<protein>
    <submittedName>
        <fullName evidence="4">Ribosomal protein S18 acetylase RimI-like enzyme</fullName>
    </submittedName>
</protein>
<keyword evidence="4" id="KW-0689">Ribosomal protein</keyword>
<proteinExistence type="predicted"/>
<evidence type="ECO:0000313" key="4">
    <source>
        <dbReference type="EMBL" id="TQL52250.1"/>
    </source>
</evidence>
<evidence type="ECO:0000256" key="2">
    <source>
        <dbReference type="ARBA" id="ARBA00023315"/>
    </source>
</evidence>
<evidence type="ECO:0000259" key="3">
    <source>
        <dbReference type="PROSITE" id="PS51186"/>
    </source>
</evidence>
<evidence type="ECO:0000313" key="5">
    <source>
        <dbReference type="Proteomes" id="UP000319516"/>
    </source>
</evidence>
<keyword evidence="5" id="KW-1185">Reference proteome</keyword>
<gene>
    <name evidence="4" type="ORF">FB467_3429</name>
</gene>
<dbReference type="RefSeq" id="WP_141786146.1">
    <property type="nucleotide sequence ID" value="NZ_BAAAIK010000001.1"/>
</dbReference>
<dbReference type="PROSITE" id="PS51186">
    <property type="entry name" value="GNAT"/>
    <property type="match status" value="1"/>
</dbReference>
<sequence length="166" mass="17793">MPLTVRRALPEEFDRVGEMTATAYVHDGHLPADYSYVQVLRDAPARAREADLLVATDGTTLLGTVTWCPDGSAYTELAGPGEGEFRMLAVPPEARRRGAARALVRACLDRSSAAGHTRVVLSTQPGMTAAHALYASFGFVRDPDRDWEPAPGVQLLAYALELGPGS</sequence>
<dbReference type="PANTHER" id="PTHR43877:SF2">
    <property type="entry name" value="AMINOALKYLPHOSPHONATE N-ACETYLTRANSFERASE-RELATED"/>
    <property type="match status" value="1"/>
</dbReference>
<organism evidence="4 5">
    <name type="scientific">Ornithinicoccus hortensis</name>
    <dbReference type="NCBI Taxonomy" id="82346"/>
    <lineage>
        <taxon>Bacteria</taxon>
        <taxon>Bacillati</taxon>
        <taxon>Actinomycetota</taxon>
        <taxon>Actinomycetes</taxon>
        <taxon>Micrococcales</taxon>
        <taxon>Intrasporangiaceae</taxon>
        <taxon>Ornithinicoccus</taxon>
    </lineage>
</organism>
<dbReference type="Gene3D" id="3.40.630.30">
    <property type="match status" value="1"/>
</dbReference>
<evidence type="ECO:0000256" key="1">
    <source>
        <dbReference type="ARBA" id="ARBA00022679"/>
    </source>
</evidence>
<dbReference type="InterPro" id="IPR000182">
    <property type="entry name" value="GNAT_dom"/>
</dbReference>
<dbReference type="SUPFAM" id="SSF55729">
    <property type="entry name" value="Acyl-CoA N-acyltransferases (Nat)"/>
    <property type="match status" value="1"/>
</dbReference>
<name>A0A542YVZ1_9MICO</name>
<dbReference type="PANTHER" id="PTHR43877">
    <property type="entry name" value="AMINOALKYLPHOSPHONATE N-ACETYLTRANSFERASE-RELATED-RELATED"/>
    <property type="match status" value="1"/>
</dbReference>
<dbReference type="EMBL" id="VFOP01000001">
    <property type="protein sequence ID" value="TQL52250.1"/>
    <property type="molecule type" value="Genomic_DNA"/>
</dbReference>
<comment type="caution">
    <text evidence="4">The sequence shown here is derived from an EMBL/GenBank/DDBJ whole genome shotgun (WGS) entry which is preliminary data.</text>
</comment>
<dbReference type="Pfam" id="PF00583">
    <property type="entry name" value="Acetyltransf_1"/>
    <property type="match status" value="1"/>
</dbReference>
<dbReference type="InterPro" id="IPR050832">
    <property type="entry name" value="Bact_Acetyltransf"/>
</dbReference>
<accession>A0A542YVZ1</accession>
<dbReference type="GO" id="GO:0005840">
    <property type="term" value="C:ribosome"/>
    <property type="evidence" value="ECO:0007669"/>
    <property type="project" value="UniProtKB-KW"/>
</dbReference>
<keyword evidence="2" id="KW-0012">Acyltransferase</keyword>
<dbReference type="Proteomes" id="UP000319516">
    <property type="component" value="Unassembled WGS sequence"/>
</dbReference>
<dbReference type="OrthoDB" id="273614at2"/>
<dbReference type="AlphaFoldDB" id="A0A542YVZ1"/>
<feature type="domain" description="N-acetyltransferase" evidence="3">
    <location>
        <begin position="3"/>
        <end position="161"/>
    </location>
</feature>
<keyword evidence="1" id="KW-0808">Transferase</keyword>